<keyword evidence="1" id="KW-0472">Membrane</keyword>
<dbReference type="Proteomes" id="UP000766550">
    <property type="component" value="Unassembled WGS sequence"/>
</dbReference>
<dbReference type="EMBL" id="JAHQXF010000001">
    <property type="protein sequence ID" value="MBV0922826.1"/>
    <property type="molecule type" value="Genomic_DNA"/>
</dbReference>
<dbReference type="AlphaFoldDB" id="A0A8J8C1U9"/>
<organism evidence="2 3">
    <name type="scientific">Haloarcula limicola</name>
    <dbReference type="NCBI Taxonomy" id="1429915"/>
    <lineage>
        <taxon>Archaea</taxon>
        <taxon>Methanobacteriati</taxon>
        <taxon>Methanobacteriota</taxon>
        <taxon>Stenosarchaea group</taxon>
        <taxon>Halobacteria</taxon>
        <taxon>Halobacteriales</taxon>
        <taxon>Haloarculaceae</taxon>
        <taxon>Haloarcula</taxon>
    </lineage>
</organism>
<accession>A0A8J8C1U9</accession>
<evidence type="ECO:0000313" key="3">
    <source>
        <dbReference type="Proteomes" id="UP000766550"/>
    </source>
</evidence>
<evidence type="ECO:0000256" key="1">
    <source>
        <dbReference type="SAM" id="Phobius"/>
    </source>
</evidence>
<gene>
    <name evidence="2" type="ORF">KTS45_01305</name>
</gene>
<feature type="transmembrane region" description="Helical" evidence="1">
    <location>
        <begin position="14"/>
        <end position="36"/>
    </location>
</feature>
<dbReference type="RefSeq" id="WP_162315998.1">
    <property type="nucleotide sequence ID" value="NZ_JAHQXF010000001.1"/>
</dbReference>
<comment type="caution">
    <text evidence="2">The sequence shown here is derived from an EMBL/GenBank/DDBJ whole genome shotgun (WGS) entry which is preliminary data.</text>
</comment>
<evidence type="ECO:0008006" key="4">
    <source>
        <dbReference type="Google" id="ProtNLM"/>
    </source>
</evidence>
<feature type="transmembrane region" description="Helical" evidence="1">
    <location>
        <begin position="48"/>
        <end position="75"/>
    </location>
</feature>
<reference evidence="2 3" key="1">
    <citation type="submission" date="2021-06" db="EMBL/GenBank/DDBJ databases">
        <title>New haloarchaea isolates fom saline soil.</title>
        <authorList>
            <person name="Duran-Viseras A."/>
            <person name="Sanchez-Porro C.S."/>
            <person name="Ventosa A."/>
        </authorList>
    </citation>
    <scope>NUCLEOTIDE SEQUENCE [LARGE SCALE GENOMIC DNA]</scope>
    <source>
        <strain evidence="2 3">JCM 183640</strain>
    </source>
</reference>
<name>A0A8J8C1U9_9EURY</name>
<keyword evidence="3" id="KW-1185">Reference proteome</keyword>
<keyword evidence="1" id="KW-1133">Transmembrane helix</keyword>
<sequence>MTLPLLQMPGAPELIIILLIFVVGLVILVGATYWVYNDAQSRGNDNAALWAVLTALGFFIGLVPGLLVIVIYLVVGRE</sequence>
<proteinExistence type="predicted"/>
<evidence type="ECO:0000313" key="2">
    <source>
        <dbReference type="EMBL" id="MBV0922826.1"/>
    </source>
</evidence>
<keyword evidence="1" id="KW-0812">Transmembrane</keyword>
<protein>
    <recommendedName>
        <fullName evidence="4">Cardiolipin synthase N-terminal domain-containing protein</fullName>
    </recommendedName>
</protein>